<reference evidence="3 4" key="2">
    <citation type="submission" date="2024-05" db="EMBL/GenBank/DDBJ databases">
        <authorList>
            <person name="Chen Y."/>
            <person name="Shah S."/>
            <person name="Dougan E. K."/>
            <person name="Thang M."/>
            <person name="Chan C."/>
        </authorList>
    </citation>
    <scope>NUCLEOTIDE SEQUENCE [LARGE SCALE GENOMIC DNA]</scope>
</reference>
<evidence type="ECO:0000313" key="4">
    <source>
        <dbReference type="Proteomes" id="UP001152797"/>
    </source>
</evidence>
<evidence type="ECO:0000313" key="2">
    <source>
        <dbReference type="EMBL" id="CAI3975692.1"/>
    </source>
</evidence>
<accession>A0A9P1BLT2</accession>
<feature type="region of interest" description="Disordered" evidence="1">
    <location>
        <begin position="346"/>
        <end position="369"/>
    </location>
</feature>
<dbReference type="EMBL" id="CAMXCT020000219">
    <property type="protein sequence ID" value="CAL1129067.1"/>
    <property type="molecule type" value="Genomic_DNA"/>
</dbReference>
<dbReference type="Pfam" id="PF13692">
    <property type="entry name" value="Glyco_trans_1_4"/>
    <property type="match status" value="1"/>
</dbReference>
<dbReference type="PANTHER" id="PTHR46656">
    <property type="entry name" value="PUTATIVE-RELATED"/>
    <property type="match status" value="1"/>
</dbReference>
<dbReference type="AlphaFoldDB" id="A0A9P1BLT2"/>
<protein>
    <submittedName>
        <fullName evidence="3">D-inositol 3-phosphate glycosyltransferase</fullName>
    </submittedName>
</protein>
<dbReference type="EMBL" id="CAMXCT010000219">
    <property type="protein sequence ID" value="CAI3975692.1"/>
    <property type="molecule type" value="Genomic_DNA"/>
</dbReference>
<evidence type="ECO:0000313" key="3">
    <source>
        <dbReference type="EMBL" id="CAL4763004.1"/>
    </source>
</evidence>
<sequence length="684" mass="76275">MGSRQRIDLADAMAACERTFVTHLRCCPVSPAAALDDELFADSCAATECATNASCYQEMCDCFETIGVFMDDELWEYLGLDGNPQTRLDWDEVVDSAWTWQHHRLSCRVDSEACPDASYCPQRLKVLQSRQLSSHDLAVMTGLAESSCDELERRSEEATPREDPDPEPRRSRVFQDINQVQIGEEEKRQIPAESGCAECAAVGLMGSRGLFQVDVEIWRHKIRESLGCIACDVGIRQGPSNTAVVRGSAAVAVERMAPLLNPGGFSSEVLLGLHRNLAVEQALCYADALQQAKKFQPPIGMINRTLVALQAYRASGHVGRFGVRQFAEQMRRTPRCADFVQGIPDSRVLRTPDSDLRDDEEGQEDGSRKLRNRQCLKRDGSTTILPDVWHEDGAFGWGRAEPCPPAGTKMSCLAMLGIVWVPSHFGLEQFVSSGVKREKIAVVPEAVDTDLFNPSVEALDLGPGLQGQYLFLSVFKWEKRKGWDILLRAYFEEFTGADKVLLIIKTQSFHSGDDFHNKVLREIAQAQEAGADAQNPARYQLLSKDLALKDLPRLYRAADAFVLPSRGEGWGRPHVEAMSMALPVIATNWSGSTEFLHSDVALPLPLDGLEPAENGHGRWAQPSREQLRRLMRYLQQHPREGKAIGEAARQRMVERFSPEKVVSQHILPLLQRWHRGSKSAKSEL</sequence>
<name>A0A9P1BLT2_9DINO</name>
<dbReference type="OrthoDB" id="2193793at2759"/>
<dbReference type="EMBL" id="CAMXCT030000219">
    <property type="protein sequence ID" value="CAL4763004.1"/>
    <property type="molecule type" value="Genomic_DNA"/>
</dbReference>
<evidence type="ECO:0000256" key="1">
    <source>
        <dbReference type="SAM" id="MobiDB-lite"/>
    </source>
</evidence>
<feature type="compositionally biased region" description="Basic and acidic residues" evidence="1">
    <location>
        <begin position="150"/>
        <end position="170"/>
    </location>
</feature>
<organism evidence="2">
    <name type="scientific">Cladocopium goreaui</name>
    <dbReference type="NCBI Taxonomy" id="2562237"/>
    <lineage>
        <taxon>Eukaryota</taxon>
        <taxon>Sar</taxon>
        <taxon>Alveolata</taxon>
        <taxon>Dinophyceae</taxon>
        <taxon>Suessiales</taxon>
        <taxon>Symbiodiniaceae</taxon>
        <taxon>Cladocopium</taxon>
    </lineage>
</organism>
<dbReference type="Proteomes" id="UP001152797">
    <property type="component" value="Unassembled WGS sequence"/>
</dbReference>
<gene>
    <name evidence="2" type="ORF">C1SCF055_LOCUS3982</name>
</gene>
<dbReference type="SUPFAM" id="SSF53756">
    <property type="entry name" value="UDP-Glycosyltransferase/glycogen phosphorylase"/>
    <property type="match status" value="1"/>
</dbReference>
<proteinExistence type="predicted"/>
<reference evidence="2" key="1">
    <citation type="submission" date="2022-10" db="EMBL/GenBank/DDBJ databases">
        <authorList>
            <person name="Chen Y."/>
            <person name="Dougan E. K."/>
            <person name="Chan C."/>
            <person name="Rhodes N."/>
            <person name="Thang M."/>
        </authorList>
    </citation>
    <scope>NUCLEOTIDE SEQUENCE</scope>
</reference>
<keyword evidence="4" id="KW-1185">Reference proteome</keyword>
<dbReference type="Gene3D" id="3.40.50.2000">
    <property type="entry name" value="Glycogen Phosphorylase B"/>
    <property type="match status" value="1"/>
</dbReference>
<dbReference type="PANTHER" id="PTHR46656:SF3">
    <property type="entry name" value="PUTATIVE-RELATED"/>
    <property type="match status" value="1"/>
</dbReference>
<feature type="region of interest" description="Disordered" evidence="1">
    <location>
        <begin position="148"/>
        <end position="171"/>
    </location>
</feature>
<comment type="caution">
    <text evidence="2">The sequence shown here is derived from an EMBL/GenBank/DDBJ whole genome shotgun (WGS) entry which is preliminary data.</text>
</comment>